<dbReference type="Proteomes" id="UP000004994">
    <property type="component" value="Chromosome 2"/>
</dbReference>
<proteinExistence type="predicted"/>
<accession>A0A3Q7F9X4</accession>
<name>A0A3Q7F9X4_SOLLC</name>
<evidence type="ECO:0000313" key="2">
    <source>
        <dbReference type="Proteomes" id="UP000004994"/>
    </source>
</evidence>
<reference evidence="1" key="2">
    <citation type="submission" date="2019-01" db="UniProtKB">
        <authorList>
            <consortium name="EnsemblPlants"/>
        </authorList>
    </citation>
    <scope>IDENTIFICATION</scope>
    <source>
        <strain evidence="1">cv. Heinz 1706</strain>
    </source>
</reference>
<sequence length="68" mass="7964">MIRQETAVNEEHAENFPYVASYYWWYMGCQRLSGHQIIAFLRHISYDFTVTPTSEFFALSEHSAGDGR</sequence>
<dbReference type="AlphaFoldDB" id="A0A3Q7F9X4"/>
<dbReference type="EnsemblPlants" id="Solyc02g085837.1.1">
    <property type="protein sequence ID" value="Solyc02g085837.1.1"/>
    <property type="gene ID" value="Solyc02g085837.1"/>
</dbReference>
<keyword evidence="2" id="KW-1185">Reference proteome</keyword>
<protein>
    <submittedName>
        <fullName evidence="1">Uncharacterized protein</fullName>
    </submittedName>
</protein>
<reference evidence="1" key="1">
    <citation type="journal article" date="2012" name="Nature">
        <title>The tomato genome sequence provides insights into fleshy fruit evolution.</title>
        <authorList>
            <consortium name="Tomato Genome Consortium"/>
        </authorList>
    </citation>
    <scope>NUCLEOTIDE SEQUENCE [LARGE SCALE GENOMIC DNA]</scope>
    <source>
        <strain evidence="1">cv. Heinz 1706</strain>
    </source>
</reference>
<dbReference type="Gramene" id="Solyc02g085837.1.1">
    <property type="protein sequence ID" value="Solyc02g085837.1.1"/>
    <property type="gene ID" value="Solyc02g085837.1"/>
</dbReference>
<dbReference type="InParanoid" id="A0A3Q7F9X4"/>
<evidence type="ECO:0000313" key="1">
    <source>
        <dbReference type="EnsemblPlants" id="Solyc02g085837.1.1"/>
    </source>
</evidence>
<organism evidence="1">
    <name type="scientific">Solanum lycopersicum</name>
    <name type="common">Tomato</name>
    <name type="synonym">Lycopersicon esculentum</name>
    <dbReference type="NCBI Taxonomy" id="4081"/>
    <lineage>
        <taxon>Eukaryota</taxon>
        <taxon>Viridiplantae</taxon>
        <taxon>Streptophyta</taxon>
        <taxon>Embryophyta</taxon>
        <taxon>Tracheophyta</taxon>
        <taxon>Spermatophyta</taxon>
        <taxon>Magnoliopsida</taxon>
        <taxon>eudicotyledons</taxon>
        <taxon>Gunneridae</taxon>
        <taxon>Pentapetalae</taxon>
        <taxon>asterids</taxon>
        <taxon>lamiids</taxon>
        <taxon>Solanales</taxon>
        <taxon>Solanaceae</taxon>
        <taxon>Solanoideae</taxon>
        <taxon>Solaneae</taxon>
        <taxon>Solanum</taxon>
        <taxon>Solanum subgen. Lycopersicon</taxon>
    </lineage>
</organism>